<gene>
    <name evidence="2" type="ORF">EJB05_17719</name>
</gene>
<feature type="region of interest" description="Disordered" evidence="1">
    <location>
        <begin position="50"/>
        <end position="91"/>
    </location>
</feature>
<sequence>MAPLPANGPVCSTQPSIIACAAGRLSPAAMCPAPTMTAFASGPDFCTYPASSPPSSRHTARSASRNAAKPGHASSRTHAATDAGALCRSNTPWNSSTRVRADARTASTSRFTLRMMSSASAADTTLLHRVHVTAERRLGLARVEEVAERARRVGPSPRVVERRRHARDVPEIAYDPVPLPPGVRPPPRPHEPHRPVLHRLHRGLLLRVDEPGEVGLVGVHGHLRHRVRHAVADRDAPQVHPLLRGHPGVGVQDVGRGRRDVLAGVALAGEEERARAEGLVERHERLERGEEVRGDGRLVIWDVGVRRGRAEAGAERVVEEDDAEAAVPAVGAAGGGGVGEEEVGPQLGEVADQGGAAGPALQPDEERRGGGDRVGGLVEGEVEGVRGGDVEVPRPRGPRLRRERLSRRRRGGGGCCCQDDDGEEEGGRGDAGNDQDPRHVVAVVARVR</sequence>
<feature type="compositionally biased region" description="Basic residues" evidence="1">
    <location>
        <begin position="396"/>
        <end position="411"/>
    </location>
</feature>
<feature type="compositionally biased region" description="Basic and acidic residues" evidence="1">
    <location>
        <begin position="383"/>
        <end position="394"/>
    </location>
</feature>
<keyword evidence="3" id="KW-1185">Reference proteome</keyword>
<dbReference type="EMBL" id="RWGY01000009">
    <property type="protein sequence ID" value="TVU35813.1"/>
    <property type="molecule type" value="Genomic_DNA"/>
</dbReference>
<dbReference type="AlphaFoldDB" id="A0A5J9VI46"/>
<evidence type="ECO:0000256" key="1">
    <source>
        <dbReference type="SAM" id="MobiDB-lite"/>
    </source>
</evidence>
<evidence type="ECO:0000313" key="3">
    <source>
        <dbReference type="Proteomes" id="UP000324897"/>
    </source>
</evidence>
<feature type="non-terminal residue" evidence="2">
    <location>
        <position position="1"/>
    </location>
</feature>
<feature type="compositionally biased region" description="Polar residues" evidence="1">
    <location>
        <begin position="50"/>
        <end position="65"/>
    </location>
</feature>
<comment type="caution">
    <text evidence="2">The sequence shown here is derived from an EMBL/GenBank/DDBJ whole genome shotgun (WGS) entry which is preliminary data.</text>
</comment>
<proteinExistence type="predicted"/>
<feature type="region of interest" description="Disordered" evidence="1">
    <location>
        <begin position="319"/>
        <end position="439"/>
    </location>
</feature>
<dbReference type="Gramene" id="TVU35813">
    <property type="protein sequence ID" value="TVU35813"/>
    <property type="gene ID" value="EJB05_17719"/>
</dbReference>
<accession>A0A5J9VI46</accession>
<name>A0A5J9VI46_9POAL</name>
<dbReference type="Proteomes" id="UP000324897">
    <property type="component" value="Unassembled WGS sequence"/>
</dbReference>
<reference evidence="2 3" key="1">
    <citation type="journal article" date="2019" name="Sci. Rep.">
        <title>A high-quality genome of Eragrostis curvula grass provides insights into Poaceae evolution and supports new strategies to enhance forage quality.</title>
        <authorList>
            <person name="Carballo J."/>
            <person name="Santos B.A.C.M."/>
            <person name="Zappacosta D."/>
            <person name="Garbus I."/>
            <person name="Selva J.P."/>
            <person name="Gallo C.A."/>
            <person name="Diaz A."/>
            <person name="Albertini E."/>
            <person name="Caccamo M."/>
            <person name="Echenique V."/>
        </authorList>
    </citation>
    <scope>NUCLEOTIDE SEQUENCE [LARGE SCALE GENOMIC DNA]</scope>
    <source>
        <strain evidence="3">cv. Victoria</strain>
        <tissue evidence="2">Leaf</tissue>
    </source>
</reference>
<protein>
    <submittedName>
        <fullName evidence="2">Uncharacterized protein</fullName>
    </submittedName>
</protein>
<organism evidence="2 3">
    <name type="scientific">Eragrostis curvula</name>
    <name type="common">weeping love grass</name>
    <dbReference type="NCBI Taxonomy" id="38414"/>
    <lineage>
        <taxon>Eukaryota</taxon>
        <taxon>Viridiplantae</taxon>
        <taxon>Streptophyta</taxon>
        <taxon>Embryophyta</taxon>
        <taxon>Tracheophyta</taxon>
        <taxon>Spermatophyta</taxon>
        <taxon>Magnoliopsida</taxon>
        <taxon>Liliopsida</taxon>
        <taxon>Poales</taxon>
        <taxon>Poaceae</taxon>
        <taxon>PACMAD clade</taxon>
        <taxon>Chloridoideae</taxon>
        <taxon>Eragrostideae</taxon>
        <taxon>Eragrostidinae</taxon>
        <taxon>Eragrostis</taxon>
    </lineage>
</organism>
<evidence type="ECO:0000313" key="2">
    <source>
        <dbReference type="EMBL" id="TVU35813.1"/>
    </source>
</evidence>